<protein>
    <recommendedName>
        <fullName evidence="5">Beta-apo-4'-carotenal oxygenase</fullName>
        <ecNumber evidence="4">1.2.1.82</ecNumber>
    </recommendedName>
    <alternativeName>
        <fullName evidence="6">Beta-apo-4'-carotenal dehydrogenase</fullName>
    </alternativeName>
</protein>
<dbReference type="InterPro" id="IPR029510">
    <property type="entry name" value="Ald_DH_CS_GLU"/>
</dbReference>
<dbReference type="Gene3D" id="3.40.605.10">
    <property type="entry name" value="Aldehyde Dehydrogenase, Chain A, domain 1"/>
    <property type="match status" value="1"/>
</dbReference>
<dbReference type="PANTHER" id="PTHR43570:SF11">
    <property type="entry name" value="ALDEHYDE DEHYDROGENASE"/>
    <property type="match status" value="1"/>
</dbReference>
<dbReference type="Gene3D" id="3.40.309.10">
    <property type="entry name" value="Aldehyde Dehydrogenase, Chain A, domain 2"/>
    <property type="match status" value="1"/>
</dbReference>
<evidence type="ECO:0000256" key="2">
    <source>
        <dbReference type="ARBA" id="ARBA00022746"/>
    </source>
</evidence>
<dbReference type="EC" id="1.2.1.82" evidence="4"/>
<dbReference type="GO" id="GO:0006081">
    <property type="term" value="P:aldehyde metabolic process"/>
    <property type="evidence" value="ECO:0007669"/>
    <property type="project" value="InterPro"/>
</dbReference>
<evidence type="ECO:0000256" key="4">
    <source>
        <dbReference type="ARBA" id="ARBA00066967"/>
    </source>
</evidence>
<dbReference type="InterPro" id="IPR015590">
    <property type="entry name" value="Aldehyde_DH_dom"/>
</dbReference>
<dbReference type="AlphaFoldDB" id="A0AA97NW90"/>
<proteinExistence type="inferred from homology"/>
<feature type="domain" description="Aldehyde dehydrogenase" evidence="9">
    <location>
        <begin position="57"/>
        <end position="483"/>
    </location>
</feature>
<gene>
    <name evidence="10" type="ORF">OOU_Y34scaffold00597g24</name>
</gene>
<evidence type="ECO:0000256" key="7">
    <source>
        <dbReference type="PROSITE-ProRule" id="PRU10007"/>
    </source>
</evidence>
<accession>A0AA97NW90</accession>
<evidence type="ECO:0000256" key="5">
    <source>
        <dbReference type="ARBA" id="ARBA00071369"/>
    </source>
</evidence>
<dbReference type="GO" id="GO:0016117">
    <property type="term" value="P:carotenoid biosynthetic process"/>
    <property type="evidence" value="ECO:0007669"/>
    <property type="project" value="UniProtKB-KW"/>
</dbReference>
<organism evidence="10">
    <name type="scientific">Pyricularia oryzae (strain Y34)</name>
    <name type="common">Rice blast fungus</name>
    <name type="synonym">Magnaporthe oryzae</name>
    <dbReference type="NCBI Taxonomy" id="1143189"/>
    <lineage>
        <taxon>Eukaryota</taxon>
        <taxon>Fungi</taxon>
        <taxon>Dikarya</taxon>
        <taxon>Ascomycota</taxon>
        <taxon>Pezizomycotina</taxon>
        <taxon>Sordariomycetes</taxon>
        <taxon>Sordariomycetidae</taxon>
        <taxon>Magnaporthales</taxon>
        <taxon>Pyriculariaceae</taxon>
        <taxon>Pyricularia</taxon>
    </lineage>
</organism>
<dbReference type="InterPro" id="IPR016163">
    <property type="entry name" value="Ald_DH_C"/>
</dbReference>
<dbReference type="InterPro" id="IPR016161">
    <property type="entry name" value="Ald_DH/histidinol_DH"/>
</dbReference>
<dbReference type="PANTHER" id="PTHR43570">
    <property type="entry name" value="ALDEHYDE DEHYDROGENASE"/>
    <property type="match status" value="1"/>
</dbReference>
<dbReference type="FunFam" id="3.40.605.10:FF:000004">
    <property type="entry name" value="Aldehyde dehydrogenase"/>
    <property type="match status" value="1"/>
</dbReference>
<dbReference type="Pfam" id="PF00171">
    <property type="entry name" value="Aldedh"/>
    <property type="match status" value="1"/>
</dbReference>
<evidence type="ECO:0000259" key="9">
    <source>
        <dbReference type="Pfam" id="PF00171"/>
    </source>
</evidence>
<dbReference type="CDD" id="cd07135">
    <property type="entry name" value="ALDH_F14-YMR110C"/>
    <property type="match status" value="1"/>
</dbReference>
<dbReference type="Proteomes" id="UP000011086">
    <property type="component" value="Unassembled WGS sequence"/>
</dbReference>
<dbReference type="InterPro" id="IPR016162">
    <property type="entry name" value="Ald_DH_N"/>
</dbReference>
<dbReference type="SUPFAM" id="SSF53720">
    <property type="entry name" value="ALDH-like"/>
    <property type="match status" value="1"/>
</dbReference>
<evidence type="ECO:0000256" key="8">
    <source>
        <dbReference type="RuleBase" id="RU003345"/>
    </source>
</evidence>
<feature type="active site" evidence="7">
    <location>
        <position position="264"/>
    </location>
</feature>
<dbReference type="PROSITE" id="PS00687">
    <property type="entry name" value="ALDEHYDE_DEHYDR_GLU"/>
    <property type="match status" value="1"/>
</dbReference>
<evidence type="ECO:0000256" key="3">
    <source>
        <dbReference type="ARBA" id="ARBA00023002"/>
    </source>
</evidence>
<dbReference type="GO" id="GO:0005737">
    <property type="term" value="C:cytoplasm"/>
    <property type="evidence" value="ECO:0007669"/>
    <property type="project" value="TreeGrafter"/>
</dbReference>
<evidence type="ECO:0000313" key="10">
    <source>
        <dbReference type="EMBL" id="ELQ37398.1"/>
    </source>
</evidence>
<keyword evidence="3 8" id="KW-0560">Oxidoreductase</keyword>
<sequence length="597" mass="66393">MWGKGPSHLMLSWKKEIELPVKLYNHNGKPIVNMGSKAGISSIPAFEATALDSIRPTCDKVLEMFASHKTKDLEWRKVQLRKLYWAVEDYTPMILEAMQLDFGKPAYEVLLSEISFVKNDCMFMLSNLNTFAKDEYLGSPHVPFAFRINQIRTRKEPLGSVLIISPYNYPFMLLLSPLVGAIAAGCTAVLKPSELAPHTAAVVKEMIERRLDPSAFAVVNGAVPEVNALLDWAQWDKIFYTGSTNIGKIIAKKAAETLTPVTLELGGLNPAFITRHADLYLAAKRLMWAKTFNAGQVCLSQNYVLVERPVLDSFIAELNRVHNEFFPRGARDSELARVINERHWLRMKKMLDESRGKIIMGGQMDQETLFMEPTAVLVDSADDSMVVEESFGPIFAVMAFDDLNAAIKLANSVDKTPLALYAFGKDHETNKVINEMTSGGASINDSFAHAQLNSVAFGGVKTSGQGAYRGKASFDCFSHHRTVAKTPGWMESLLRVRYMPYNMSELKKLAMLSSKSPNFDRQGREVRGLAYWSSLIFGMGAAGPKVLTRDERASAIEACISRDWYGLHSLGGSIRANAWPGDASWALIASKDWLVDR</sequence>
<reference evidence="10" key="1">
    <citation type="journal article" date="2012" name="PLoS Genet.">
        <title>Comparative analysis of the genomes of two field isolates of the rice blast fungus Magnaporthe oryzae.</title>
        <authorList>
            <person name="Xue M."/>
            <person name="Yang J."/>
            <person name="Li Z."/>
            <person name="Hu S."/>
            <person name="Yao N."/>
            <person name="Dean R.A."/>
            <person name="Zhao W."/>
            <person name="Shen M."/>
            <person name="Zhang H."/>
            <person name="Li C."/>
            <person name="Liu L."/>
            <person name="Cao L."/>
            <person name="Xu X."/>
            <person name="Xing Y."/>
            <person name="Hsiang T."/>
            <person name="Zhang Z."/>
            <person name="Xu J.R."/>
            <person name="Peng Y.L."/>
        </authorList>
    </citation>
    <scope>NUCLEOTIDE SEQUENCE</scope>
    <source>
        <strain evidence="10">Y34</strain>
    </source>
</reference>
<dbReference type="EMBL" id="JH793940">
    <property type="protein sequence ID" value="ELQ37398.1"/>
    <property type="molecule type" value="Genomic_DNA"/>
</dbReference>
<dbReference type="GO" id="GO:0004029">
    <property type="term" value="F:aldehyde dehydrogenase (NAD+) activity"/>
    <property type="evidence" value="ECO:0007669"/>
    <property type="project" value="TreeGrafter"/>
</dbReference>
<dbReference type="InterPro" id="IPR012394">
    <property type="entry name" value="Aldehyde_DH_NAD(P)"/>
</dbReference>
<evidence type="ECO:0000256" key="1">
    <source>
        <dbReference type="ARBA" id="ARBA00009986"/>
    </source>
</evidence>
<name>A0AA97NW90_PYRO3</name>
<comment type="similarity">
    <text evidence="1 8">Belongs to the aldehyde dehydrogenase family.</text>
</comment>
<evidence type="ECO:0000256" key="6">
    <source>
        <dbReference type="ARBA" id="ARBA00082640"/>
    </source>
</evidence>
<keyword evidence="2" id="KW-0125">Carotenoid biosynthesis</keyword>